<sequence length="67" mass="7576">MKDQEIGTMTTTKYSHGEHMAQLGKVNGLLEAQTNLMDQISKEQKTLKGFEHKQLLEKIANDKTNSN</sequence>
<dbReference type="AlphaFoldDB" id="A0A382AR43"/>
<reference evidence="1" key="1">
    <citation type="submission" date="2018-05" db="EMBL/GenBank/DDBJ databases">
        <authorList>
            <person name="Lanie J.A."/>
            <person name="Ng W.-L."/>
            <person name="Kazmierczak K.M."/>
            <person name="Andrzejewski T.M."/>
            <person name="Davidsen T.M."/>
            <person name="Wayne K.J."/>
            <person name="Tettelin H."/>
            <person name="Glass J.I."/>
            <person name="Rusch D."/>
            <person name="Podicherti R."/>
            <person name="Tsui H.-C.T."/>
            <person name="Winkler M.E."/>
        </authorList>
    </citation>
    <scope>NUCLEOTIDE SEQUENCE</scope>
</reference>
<name>A0A382AR43_9ZZZZ</name>
<proteinExistence type="predicted"/>
<dbReference type="EMBL" id="UINC01026481">
    <property type="protein sequence ID" value="SVB04015.1"/>
    <property type="molecule type" value="Genomic_DNA"/>
</dbReference>
<protein>
    <submittedName>
        <fullName evidence="1">Uncharacterized protein</fullName>
    </submittedName>
</protein>
<gene>
    <name evidence="1" type="ORF">METZ01_LOCUS156869</name>
</gene>
<evidence type="ECO:0000313" key="1">
    <source>
        <dbReference type="EMBL" id="SVB04015.1"/>
    </source>
</evidence>
<accession>A0A382AR43</accession>
<organism evidence="1">
    <name type="scientific">marine metagenome</name>
    <dbReference type="NCBI Taxonomy" id="408172"/>
    <lineage>
        <taxon>unclassified sequences</taxon>
        <taxon>metagenomes</taxon>
        <taxon>ecological metagenomes</taxon>
    </lineage>
</organism>